<sequence length="96" mass="10392">MHAAFQHVTLRHQLPLGPHTARHAVGPRAPGQRRDATPLKDADVGIDPVRPAHDAIHRATTHASSPTNEPPRRSPVPAVDVVAMPAMPRLPRLDPI</sequence>
<evidence type="ECO:0000313" key="3">
    <source>
        <dbReference type="Proteomes" id="UP001231189"/>
    </source>
</evidence>
<dbReference type="AlphaFoldDB" id="A0AAD8VQ25"/>
<dbReference type="EMBL" id="JAUUTY010000006">
    <property type="protein sequence ID" value="KAK1613551.1"/>
    <property type="molecule type" value="Genomic_DNA"/>
</dbReference>
<feature type="compositionally biased region" description="Low complexity" evidence="1">
    <location>
        <begin position="75"/>
        <end position="87"/>
    </location>
</feature>
<dbReference type="Proteomes" id="UP001231189">
    <property type="component" value="Unassembled WGS sequence"/>
</dbReference>
<feature type="region of interest" description="Disordered" evidence="1">
    <location>
        <begin position="1"/>
        <end position="96"/>
    </location>
</feature>
<evidence type="ECO:0000313" key="2">
    <source>
        <dbReference type="EMBL" id="KAK1613551.1"/>
    </source>
</evidence>
<evidence type="ECO:0000256" key="1">
    <source>
        <dbReference type="SAM" id="MobiDB-lite"/>
    </source>
</evidence>
<feature type="compositionally biased region" description="Basic and acidic residues" evidence="1">
    <location>
        <begin position="32"/>
        <end position="43"/>
    </location>
</feature>
<organism evidence="2 3">
    <name type="scientific">Lolium multiflorum</name>
    <name type="common">Italian ryegrass</name>
    <name type="synonym">Lolium perenne subsp. multiflorum</name>
    <dbReference type="NCBI Taxonomy" id="4521"/>
    <lineage>
        <taxon>Eukaryota</taxon>
        <taxon>Viridiplantae</taxon>
        <taxon>Streptophyta</taxon>
        <taxon>Embryophyta</taxon>
        <taxon>Tracheophyta</taxon>
        <taxon>Spermatophyta</taxon>
        <taxon>Magnoliopsida</taxon>
        <taxon>Liliopsida</taxon>
        <taxon>Poales</taxon>
        <taxon>Poaceae</taxon>
        <taxon>BOP clade</taxon>
        <taxon>Pooideae</taxon>
        <taxon>Poodae</taxon>
        <taxon>Poeae</taxon>
        <taxon>Poeae Chloroplast Group 2 (Poeae type)</taxon>
        <taxon>Loliodinae</taxon>
        <taxon>Loliinae</taxon>
        <taxon>Lolium</taxon>
    </lineage>
</organism>
<proteinExistence type="predicted"/>
<comment type="caution">
    <text evidence="2">The sequence shown here is derived from an EMBL/GenBank/DDBJ whole genome shotgun (WGS) entry which is preliminary data.</text>
</comment>
<reference evidence="2" key="1">
    <citation type="submission" date="2023-07" db="EMBL/GenBank/DDBJ databases">
        <title>A chromosome-level genome assembly of Lolium multiflorum.</title>
        <authorList>
            <person name="Chen Y."/>
            <person name="Copetti D."/>
            <person name="Kolliker R."/>
            <person name="Studer B."/>
        </authorList>
    </citation>
    <scope>NUCLEOTIDE SEQUENCE</scope>
    <source>
        <strain evidence="2">02402/16</strain>
        <tissue evidence="2">Leaf</tissue>
    </source>
</reference>
<keyword evidence="3" id="KW-1185">Reference proteome</keyword>
<gene>
    <name evidence="2" type="ORF">QYE76_019068</name>
</gene>
<protein>
    <submittedName>
        <fullName evidence="2">Uncharacterized protein</fullName>
    </submittedName>
</protein>
<accession>A0AAD8VQ25</accession>
<name>A0AAD8VQ25_LOLMU</name>